<evidence type="ECO:0000313" key="4">
    <source>
        <dbReference type="Proteomes" id="UP000772434"/>
    </source>
</evidence>
<dbReference type="InterPro" id="IPR045339">
    <property type="entry name" value="DUF6534"/>
</dbReference>
<reference evidence="3" key="1">
    <citation type="submission" date="2020-11" db="EMBL/GenBank/DDBJ databases">
        <authorList>
            <consortium name="DOE Joint Genome Institute"/>
            <person name="Ahrendt S."/>
            <person name="Riley R."/>
            <person name="Andreopoulos W."/>
            <person name="Labutti K."/>
            <person name="Pangilinan J."/>
            <person name="Ruiz-Duenas F.J."/>
            <person name="Barrasa J.M."/>
            <person name="Sanchez-Garcia M."/>
            <person name="Camarero S."/>
            <person name="Miyauchi S."/>
            <person name="Serrano A."/>
            <person name="Linde D."/>
            <person name="Babiker R."/>
            <person name="Drula E."/>
            <person name="Ayuso-Fernandez I."/>
            <person name="Pacheco R."/>
            <person name="Padilla G."/>
            <person name="Ferreira P."/>
            <person name="Barriuso J."/>
            <person name="Kellner H."/>
            <person name="Castanera R."/>
            <person name="Alfaro M."/>
            <person name="Ramirez L."/>
            <person name="Pisabarro A.G."/>
            <person name="Kuo A."/>
            <person name="Tritt A."/>
            <person name="Lipzen A."/>
            <person name="He G."/>
            <person name="Yan M."/>
            <person name="Ng V."/>
            <person name="Cullen D."/>
            <person name="Martin F."/>
            <person name="Rosso M.-N."/>
            <person name="Henrissat B."/>
            <person name="Hibbett D."/>
            <person name="Martinez A.T."/>
            <person name="Grigoriev I.V."/>
        </authorList>
    </citation>
    <scope>NUCLEOTIDE SEQUENCE</scope>
    <source>
        <strain evidence="3">AH 40177</strain>
    </source>
</reference>
<dbReference type="Pfam" id="PF20152">
    <property type="entry name" value="DUF6534"/>
    <property type="match status" value="1"/>
</dbReference>
<dbReference type="EMBL" id="JADNRY010000462">
    <property type="protein sequence ID" value="KAF9050941.1"/>
    <property type="molecule type" value="Genomic_DNA"/>
</dbReference>
<dbReference type="OrthoDB" id="2535105at2759"/>
<name>A0A9P5TX31_9AGAR</name>
<feature type="transmembrane region" description="Helical" evidence="1">
    <location>
        <begin position="164"/>
        <end position="189"/>
    </location>
</feature>
<dbReference type="PANTHER" id="PTHR40465">
    <property type="entry name" value="CHROMOSOME 1, WHOLE GENOME SHOTGUN SEQUENCE"/>
    <property type="match status" value="1"/>
</dbReference>
<evidence type="ECO:0000313" key="3">
    <source>
        <dbReference type="EMBL" id="KAF9050941.1"/>
    </source>
</evidence>
<keyword evidence="1" id="KW-0812">Transmembrane</keyword>
<keyword evidence="4" id="KW-1185">Reference proteome</keyword>
<evidence type="ECO:0000256" key="1">
    <source>
        <dbReference type="SAM" id="Phobius"/>
    </source>
</evidence>
<feature type="transmembrane region" description="Helical" evidence="1">
    <location>
        <begin position="90"/>
        <end position="109"/>
    </location>
</feature>
<feature type="transmembrane region" description="Helical" evidence="1">
    <location>
        <begin position="46"/>
        <end position="70"/>
    </location>
</feature>
<gene>
    <name evidence="3" type="ORF">BDP27DRAFT_1373547</name>
</gene>
<keyword evidence="1" id="KW-0472">Membrane</keyword>
<dbReference type="AlphaFoldDB" id="A0A9P5TX31"/>
<comment type="caution">
    <text evidence="3">The sequence shown here is derived from an EMBL/GenBank/DDBJ whole genome shotgun (WGS) entry which is preliminary data.</text>
</comment>
<sequence length="309" mass="34358">MPTLIPLDSFLGVTFVGIIISSIMYGATCVQLYYYYTQNCKKDGQFLKILVAVIWVVDSAHVAMLTAGDYHYTVSNFGDYIVLLQVNCEGVLRMLQSLLVTLVQIFFAYRVYQLSRKNPVIPIIIVLLSIIQFGLSIPFAIVLGSPGSNVKQALVALWNLDFPMWTISSCSIAMAVDTLITVSMVYYLLRHDTVFQPSFSDSIGSMKNIKFGCPDFVVAIVAPAGNETYTLFDFLSIRLYACSFVSILNSRQYIRDKQANNGVVIEVSTLHTTRRTLDHLPSSENQREIEPSVVDAGEVGIGHSGKFML</sequence>
<feature type="domain" description="DUF6534" evidence="2">
    <location>
        <begin position="173"/>
        <end position="253"/>
    </location>
</feature>
<organism evidence="3 4">
    <name type="scientific">Rhodocollybia butyracea</name>
    <dbReference type="NCBI Taxonomy" id="206335"/>
    <lineage>
        <taxon>Eukaryota</taxon>
        <taxon>Fungi</taxon>
        <taxon>Dikarya</taxon>
        <taxon>Basidiomycota</taxon>
        <taxon>Agaricomycotina</taxon>
        <taxon>Agaricomycetes</taxon>
        <taxon>Agaricomycetidae</taxon>
        <taxon>Agaricales</taxon>
        <taxon>Marasmiineae</taxon>
        <taxon>Omphalotaceae</taxon>
        <taxon>Rhodocollybia</taxon>
    </lineage>
</organism>
<dbReference type="PANTHER" id="PTHR40465:SF1">
    <property type="entry name" value="DUF6534 DOMAIN-CONTAINING PROTEIN"/>
    <property type="match status" value="1"/>
</dbReference>
<feature type="transmembrane region" description="Helical" evidence="1">
    <location>
        <begin position="121"/>
        <end position="144"/>
    </location>
</feature>
<protein>
    <recommendedName>
        <fullName evidence="2">DUF6534 domain-containing protein</fullName>
    </recommendedName>
</protein>
<dbReference type="Proteomes" id="UP000772434">
    <property type="component" value="Unassembled WGS sequence"/>
</dbReference>
<feature type="transmembrane region" description="Helical" evidence="1">
    <location>
        <begin position="12"/>
        <end position="34"/>
    </location>
</feature>
<evidence type="ECO:0000259" key="2">
    <source>
        <dbReference type="Pfam" id="PF20152"/>
    </source>
</evidence>
<keyword evidence="1" id="KW-1133">Transmembrane helix</keyword>
<accession>A0A9P5TX31</accession>
<proteinExistence type="predicted"/>